<evidence type="ECO:0000313" key="4">
    <source>
        <dbReference type="Proteomes" id="UP001295423"/>
    </source>
</evidence>
<reference evidence="3" key="1">
    <citation type="submission" date="2023-08" db="EMBL/GenBank/DDBJ databases">
        <authorList>
            <person name="Audoor S."/>
            <person name="Bilcke G."/>
        </authorList>
    </citation>
    <scope>NUCLEOTIDE SEQUENCE</scope>
</reference>
<evidence type="ECO:0000256" key="1">
    <source>
        <dbReference type="SAM" id="SignalP"/>
    </source>
</evidence>
<dbReference type="InterPro" id="IPR050410">
    <property type="entry name" value="CCR4/nocturin_mRNA_transcr"/>
</dbReference>
<dbReference type="AlphaFoldDB" id="A0AAD2G8F8"/>
<dbReference type="Gene3D" id="3.60.10.10">
    <property type="entry name" value="Endonuclease/exonuclease/phosphatase"/>
    <property type="match status" value="1"/>
</dbReference>
<evidence type="ECO:0000313" key="3">
    <source>
        <dbReference type="EMBL" id="CAJ1965854.1"/>
    </source>
</evidence>
<dbReference type="PANTHER" id="PTHR12121:SF101">
    <property type="entry name" value="ENDONUCLEASE_EXONUCLEASE_PHOSPHATASE DOMAIN-CONTAINING PROTEIN"/>
    <property type="match status" value="1"/>
</dbReference>
<dbReference type="InterPro" id="IPR005135">
    <property type="entry name" value="Endo/exonuclease/phosphatase"/>
</dbReference>
<organism evidence="3 4">
    <name type="scientific">Cylindrotheca closterium</name>
    <dbReference type="NCBI Taxonomy" id="2856"/>
    <lineage>
        <taxon>Eukaryota</taxon>
        <taxon>Sar</taxon>
        <taxon>Stramenopiles</taxon>
        <taxon>Ochrophyta</taxon>
        <taxon>Bacillariophyta</taxon>
        <taxon>Bacillariophyceae</taxon>
        <taxon>Bacillariophycidae</taxon>
        <taxon>Bacillariales</taxon>
        <taxon>Bacillariaceae</taxon>
        <taxon>Cylindrotheca</taxon>
    </lineage>
</organism>
<dbReference type="GO" id="GO:0000175">
    <property type="term" value="F:3'-5'-RNA exonuclease activity"/>
    <property type="evidence" value="ECO:0007669"/>
    <property type="project" value="TreeGrafter"/>
</dbReference>
<sequence>MPNIGPLLNFFLSLQICSAMTRMKTRIVSYNVLSSHLARVEQYPTLNPKHLKASARLLVIFQRLDEEVAKKSIICLQEVSHDWAGSFHTYFANRGYHLVSGLYGKRFNGYMGCVIAWPVDTSDVLQVDISRLSDKRKGGWPREPKQGILARSFTRIVGKGRDVLEALGILGRRATDHWTVAENRFNILLSIQLQDKLSGKSYFVSTYHMPCAFYAPMVMTLHADLAAQHVQSLAGQCPYVLAGDWNIKPYDSTYNLLTTGMMDLGHPNWPTPKHGTEWAPSCHPMRSAYSESQHGEPDFTNYARTREEEPFIDTLDYIFCSEHWDVDGVLPLPKRENAHGPFPNLDVSEPSDHILIAADLSLK</sequence>
<dbReference type="EMBL" id="CAKOGP040002230">
    <property type="protein sequence ID" value="CAJ1965854.1"/>
    <property type="molecule type" value="Genomic_DNA"/>
</dbReference>
<protein>
    <recommendedName>
        <fullName evidence="2">Endonuclease/exonuclease/phosphatase domain-containing protein</fullName>
    </recommendedName>
</protein>
<keyword evidence="1" id="KW-0732">Signal</keyword>
<keyword evidence="4" id="KW-1185">Reference proteome</keyword>
<dbReference type="InterPro" id="IPR036691">
    <property type="entry name" value="Endo/exonu/phosph_ase_sf"/>
</dbReference>
<feature type="signal peptide" evidence="1">
    <location>
        <begin position="1"/>
        <end position="19"/>
    </location>
</feature>
<evidence type="ECO:0000259" key="2">
    <source>
        <dbReference type="Pfam" id="PF03372"/>
    </source>
</evidence>
<accession>A0AAD2G8F8</accession>
<dbReference type="PANTHER" id="PTHR12121">
    <property type="entry name" value="CARBON CATABOLITE REPRESSOR PROTEIN 4"/>
    <property type="match status" value="1"/>
</dbReference>
<gene>
    <name evidence="3" type="ORF">CYCCA115_LOCUS21444</name>
</gene>
<name>A0AAD2G8F8_9STRA</name>
<feature type="chain" id="PRO_5042028819" description="Endonuclease/exonuclease/phosphatase domain-containing protein" evidence="1">
    <location>
        <begin position="20"/>
        <end position="363"/>
    </location>
</feature>
<dbReference type="Proteomes" id="UP001295423">
    <property type="component" value="Unassembled WGS sequence"/>
</dbReference>
<comment type="caution">
    <text evidence="3">The sequence shown here is derived from an EMBL/GenBank/DDBJ whole genome shotgun (WGS) entry which is preliminary data.</text>
</comment>
<feature type="domain" description="Endonuclease/exonuclease/phosphatase" evidence="2">
    <location>
        <begin position="29"/>
        <end position="353"/>
    </location>
</feature>
<dbReference type="SUPFAM" id="SSF56219">
    <property type="entry name" value="DNase I-like"/>
    <property type="match status" value="1"/>
</dbReference>
<dbReference type="Pfam" id="PF03372">
    <property type="entry name" value="Exo_endo_phos"/>
    <property type="match status" value="1"/>
</dbReference>
<proteinExistence type="predicted"/>